<evidence type="ECO:0000256" key="6">
    <source>
        <dbReference type="ARBA" id="ARBA00023098"/>
    </source>
</evidence>
<keyword evidence="2 8" id="KW-0808">Transferase</keyword>
<evidence type="ECO:0000256" key="7">
    <source>
        <dbReference type="ARBA" id="ARBA00023160"/>
    </source>
</evidence>
<sequence>MLNFPLRNKSGIRIGVDIVEVKRVVRLITENPDILDTIFTTHESAYCVGKRGQYERLAVRFAAKEAVLKAFGTGIGQGVYWTDVEVINDVIGKPHICLHNEVAASAQRRGLVDLDITLSHTVGMAIACAVAVWK</sequence>
<keyword evidence="3 8" id="KW-0479">Metal-binding</keyword>
<dbReference type="GO" id="GO:0006633">
    <property type="term" value="P:fatty acid biosynthetic process"/>
    <property type="evidence" value="ECO:0007669"/>
    <property type="project" value="UniProtKB-UniRule"/>
</dbReference>
<dbReference type="EC" id="2.7.8.7" evidence="8"/>
<evidence type="ECO:0000256" key="2">
    <source>
        <dbReference type="ARBA" id="ARBA00022679"/>
    </source>
</evidence>
<dbReference type="EMBL" id="JAECZB010000105">
    <property type="protein sequence ID" value="MBH8556144.1"/>
    <property type="molecule type" value="Genomic_DNA"/>
</dbReference>
<comment type="caution">
    <text evidence="10">The sequence shown here is derived from an EMBL/GenBank/DDBJ whole genome shotgun (WGS) entry which is preliminary data.</text>
</comment>
<dbReference type="NCBIfam" id="TIGR00516">
    <property type="entry name" value="acpS"/>
    <property type="match status" value="1"/>
</dbReference>
<dbReference type="GO" id="GO:0005737">
    <property type="term" value="C:cytoplasm"/>
    <property type="evidence" value="ECO:0007669"/>
    <property type="project" value="UniProtKB-SubCell"/>
</dbReference>
<dbReference type="SUPFAM" id="SSF56214">
    <property type="entry name" value="4'-phosphopantetheinyl transferase"/>
    <property type="match status" value="1"/>
</dbReference>
<dbReference type="GO" id="GO:0008897">
    <property type="term" value="F:holo-[acyl-carrier-protein] synthase activity"/>
    <property type="evidence" value="ECO:0007669"/>
    <property type="project" value="UniProtKB-UniRule"/>
</dbReference>
<reference evidence="10 11" key="1">
    <citation type="journal article" date="2021" name="Int. J. Syst. Evol. Microbiol.">
        <title>Amazonocrinis nigriterrae gen. nov., sp. nov., Atlanticothrix silvestris gen. nov., sp. nov. and Dendronalium phyllosphericum gen. nov., sp. nov., nostocacean cyanobacteria from Brazilian environments.</title>
        <authorList>
            <person name="Alvarenga D.O."/>
            <person name="Andreote A.P.D."/>
            <person name="Branco L.H.Z."/>
            <person name="Delbaje E."/>
            <person name="Cruz R.B."/>
            <person name="Varani A.M."/>
            <person name="Fiore M.F."/>
        </authorList>
    </citation>
    <scope>NUCLEOTIDE SEQUENCE [LARGE SCALE GENOMIC DNA]</scope>
    <source>
        <strain evidence="10 11">CENA357</strain>
    </source>
</reference>
<dbReference type="RefSeq" id="WP_214442339.1">
    <property type="nucleotide sequence ID" value="NZ_JAECZB010000105.1"/>
</dbReference>
<evidence type="ECO:0000313" key="11">
    <source>
        <dbReference type="Proteomes" id="UP000599391"/>
    </source>
</evidence>
<feature type="binding site" evidence="8">
    <location>
        <position position="17"/>
    </location>
    <ligand>
        <name>Mg(2+)</name>
        <dbReference type="ChEBI" id="CHEBI:18420"/>
    </ligand>
</feature>
<dbReference type="InterPro" id="IPR002582">
    <property type="entry name" value="ACPS"/>
</dbReference>
<dbReference type="InterPro" id="IPR037143">
    <property type="entry name" value="4-PPantetheinyl_Trfase_dom_sf"/>
</dbReference>
<organism evidence="10 11">
    <name type="scientific">Atlanticothrix silvestris CENA357</name>
    <dbReference type="NCBI Taxonomy" id="1725252"/>
    <lineage>
        <taxon>Bacteria</taxon>
        <taxon>Bacillati</taxon>
        <taxon>Cyanobacteriota</taxon>
        <taxon>Cyanophyceae</taxon>
        <taxon>Nostocales</taxon>
        <taxon>Nodulariaceae</taxon>
        <taxon>Atlanticothrix</taxon>
        <taxon>Atlanticothrix silvestris</taxon>
    </lineage>
</organism>
<evidence type="ECO:0000313" key="10">
    <source>
        <dbReference type="EMBL" id="MBH8556144.1"/>
    </source>
</evidence>
<name>A0A8J7HMY8_9CYAN</name>
<feature type="domain" description="4'-phosphopantetheinyl transferase" evidence="9">
    <location>
        <begin position="13"/>
        <end position="110"/>
    </location>
</feature>
<dbReference type="HAMAP" id="MF_00101">
    <property type="entry name" value="AcpS"/>
    <property type="match status" value="1"/>
</dbReference>
<dbReference type="Gene3D" id="3.90.470.20">
    <property type="entry name" value="4'-phosphopantetheinyl transferase domain"/>
    <property type="match status" value="1"/>
</dbReference>
<dbReference type="Pfam" id="PF01648">
    <property type="entry name" value="ACPS"/>
    <property type="match status" value="1"/>
</dbReference>
<keyword evidence="4 8" id="KW-0276">Fatty acid metabolism</keyword>
<dbReference type="AlphaFoldDB" id="A0A8J7HMY8"/>
<dbReference type="Proteomes" id="UP000599391">
    <property type="component" value="Unassembled WGS sequence"/>
</dbReference>
<comment type="similarity">
    <text evidence="8">Belongs to the P-Pant transferase superfamily. AcpS family.</text>
</comment>
<evidence type="ECO:0000256" key="8">
    <source>
        <dbReference type="HAMAP-Rule" id="MF_00101"/>
    </source>
</evidence>
<dbReference type="NCBIfam" id="TIGR00556">
    <property type="entry name" value="pantethn_trn"/>
    <property type="match status" value="1"/>
</dbReference>
<keyword evidence="7 8" id="KW-0275">Fatty acid biosynthesis</keyword>
<evidence type="ECO:0000256" key="3">
    <source>
        <dbReference type="ARBA" id="ARBA00022723"/>
    </source>
</evidence>
<comment type="catalytic activity">
    <reaction evidence="8">
        <text>apo-[ACP] + CoA = holo-[ACP] + adenosine 3',5'-bisphosphate + H(+)</text>
        <dbReference type="Rhea" id="RHEA:12068"/>
        <dbReference type="Rhea" id="RHEA-COMP:9685"/>
        <dbReference type="Rhea" id="RHEA-COMP:9690"/>
        <dbReference type="ChEBI" id="CHEBI:15378"/>
        <dbReference type="ChEBI" id="CHEBI:29999"/>
        <dbReference type="ChEBI" id="CHEBI:57287"/>
        <dbReference type="ChEBI" id="CHEBI:58343"/>
        <dbReference type="ChEBI" id="CHEBI:64479"/>
        <dbReference type="EC" id="2.7.8.7"/>
    </reaction>
</comment>
<protein>
    <recommendedName>
        <fullName evidence="8">Holo-[acyl-carrier-protein] synthase</fullName>
        <shortName evidence="8">Holo-ACP synthase</shortName>
        <ecNumber evidence="8">2.7.8.7</ecNumber>
    </recommendedName>
    <alternativeName>
        <fullName evidence="8">4'-phosphopantetheinyl transferase AcpS</fullName>
    </alternativeName>
</protein>
<gene>
    <name evidence="8 10" type="primary">acpS</name>
    <name evidence="10" type="ORF">I8751_28165</name>
</gene>
<dbReference type="InterPro" id="IPR008278">
    <property type="entry name" value="4-PPantetheinyl_Trfase_dom"/>
</dbReference>
<comment type="subcellular location">
    <subcellularLocation>
        <location evidence="8">Cytoplasm</location>
    </subcellularLocation>
</comment>
<evidence type="ECO:0000256" key="5">
    <source>
        <dbReference type="ARBA" id="ARBA00022842"/>
    </source>
</evidence>
<evidence type="ECO:0000259" key="9">
    <source>
        <dbReference type="Pfam" id="PF01648"/>
    </source>
</evidence>
<comment type="cofactor">
    <cofactor evidence="8">
        <name>Mg(2+)</name>
        <dbReference type="ChEBI" id="CHEBI:18420"/>
    </cofactor>
</comment>
<evidence type="ECO:0000256" key="1">
    <source>
        <dbReference type="ARBA" id="ARBA00022516"/>
    </source>
</evidence>
<feature type="binding site" evidence="8">
    <location>
        <position position="65"/>
    </location>
    <ligand>
        <name>Mg(2+)</name>
        <dbReference type="ChEBI" id="CHEBI:18420"/>
    </ligand>
</feature>
<keyword evidence="8" id="KW-0963">Cytoplasm</keyword>
<comment type="function">
    <text evidence="8">Transfers the 4'-phosphopantetheine moiety from coenzyme A to a Ser of acyl-carrier-protein.</text>
</comment>
<keyword evidence="11" id="KW-1185">Reference proteome</keyword>
<dbReference type="InterPro" id="IPR004568">
    <property type="entry name" value="Ppantetheine-prot_Trfase_dom"/>
</dbReference>
<dbReference type="GO" id="GO:0000287">
    <property type="term" value="F:magnesium ion binding"/>
    <property type="evidence" value="ECO:0007669"/>
    <property type="project" value="UniProtKB-UniRule"/>
</dbReference>
<proteinExistence type="inferred from homology"/>
<keyword evidence="6 8" id="KW-0443">Lipid metabolism</keyword>
<keyword evidence="1 8" id="KW-0444">Lipid biosynthesis</keyword>
<keyword evidence="5 8" id="KW-0460">Magnesium</keyword>
<evidence type="ECO:0000256" key="4">
    <source>
        <dbReference type="ARBA" id="ARBA00022832"/>
    </source>
</evidence>
<accession>A0A8J7HMY8</accession>